<name>A0A378T6S6_MORLA</name>
<dbReference type="AlphaFoldDB" id="A0A378T6S6"/>
<evidence type="ECO:0000313" key="2">
    <source>
        <dbReference type="Proteomes" id="UP000254437"/>
    </source>
</evidence>
<protein>
    <submittedName>
        <fullName evidence="1">Uncharacterized protein</fullName>
    </submittedName>
</protein>
<gene>
    <name evidence="1" type="ORF">NCTC10359_00179</name>
</gene>
<dbReference type="RefSeq" id="WP_115004700.1">
    <property type="nucleotide sequence ID" value="NZ_UGQU01000001.1"/>
</dbReference>
<proteinExistence type="predicted"/>
<dbReference type="PROSITE" id="PS51257">
    <property type="entry name" value="PROKAR_LIPOPROTEIN"/>
    <property type="match status" value="1"/>
</dbReference>
<evidence type="ECO:0000313" key="1">
    <source>
        <dbReference type="EMBL" id="STZ55585.1"/>
    </source>
</evidence>
<accession>A0A378T6S6</accession>
<dbReference type="EMBL" id="UGQU01000001">
    <property type="protein sequence ID" value="STZ55585.1"/>
    <property type="molecule type" value="Genomic_DNA"/>
</dbReference>
<organism evidence="1 2">
    <name type="scientific">Moraxella lacunata</name>
    <dbReference type="NCBI Taxonomy" id="477"/>
    <lineage>
        <taxon>Bacteria</taxon>
        <taxon>Pseudomonadati</taxon>
        <taxon>Pseudomonadota</taxon>
        <taxon>Gammaproteobacteria</taxon>
        <taxon>Moraxellales</taxon>
        <taxon>Moraxellaceae</taxon>
        <taxon>Moraxella</taxon>
    </lineage>
</organism>
<sequence>MKKFLLFGLVLALVGCGQDETKAVQEQKAEVATNEVKKTAVKETGIRTLIINDISEINANAEQIKAEISAEDRALIEEYFSRAETLRLVSGDKSMFGVSLGEAIEKTKNHFEKKSAMDDKIIAFNEIYKAELVSFDKSTKYNDGMDLKIKFTNLSDKVVSAIDGWVELEVEGIEKSDSLHLGTHKFDKPLAKGESAEITRWTEANSLATIKIEQGNAIAKMFFKDVTILFDDGTTDEVKQMY</sequence>
<reference evidence="1 2" key="1">
    <citation type="submission" date="2018-06" db="EMBL/GenBank/DDBJ databases">
        <authorList>
            <consortium name="Pathogen Informatics"/>
            <person name="Doyle S."/>
        </authorList>
    </citation>
    <scope>NUCLEOTIDE SEQUENCE [LARGE SCALE GENOMIC DNA]</scope>
    <source>
        <strain evidence="1 2">NCTC10359</strain>
    </source>
</reference>
<dbReference type="Proteomes" id="UP000254437">
    <property type="component" value="Unassembled WGS sequence"/>
</dbReference>